<dbReference type="EMBL" id="GFPF01002837">
    <property type="protein sequence ID" value="MAA13983.1"/>
    <property type="molecule type" value="Transcribed_RNA"/>
</dbReference>
<dbReference type="AlphaFoldDB" id="A0A224YIF3"/>
<name>A0A224YIF3_9ACAR</name>
<organism evidence="1">
    <name type="scientific">Rhipicephalus zambeziensis</name>
    <dbReference type="NCBI Taxonomy" id="60191"/>
    <lineage>
        <taxon>Eukaryota</taxon>
        <taxon>Metazoa</taxon>
        <taxon>Ecdysozoa</taxon>
        <taxon>Arthropoda</taxon>
        <taxon>Chelicerata</taxon>
        <taxon>Arachnida</taxon>
        <taxon>Acari</taxon>
        <taxon>Parasitiformes</taxon>
        <taxon>Ixodida</taxon>
        <taxon>Ixodoidea</taxon>
        <taxon>Ixodidae</taxon>
        <taxon>Rhipicephalinae</taxon>
        <taxon>Rhipicephalus</taxon>
        <taxon>Rhipicephalus</taxon>
    </lineage>
</organism>
<reference evidence="1" key="1">
    <citation type="journal article" date="2017" name="Parasit. Vectors">
        <title>Sialotranscriptomics of Rhipicephalus zambeziensis reveals intricate expression profiles of secretory proteins and suggests tight temporal transcriptional regulation during blood-feeding.</title>
        <authorList>
            <person name="de Castro M.H."/>
            <person name="de Klerk D."/>
            <person name="Pienaar R."/>
            <person name="Rees D.J.G."/>
            <person name="Mans B.J."/>
        </authorList>
    </citation>
    <scope>NUCLEOTIDE SEQUENCE</scope>
    <source>
        <tissue evidence="1">Salivary glands</tissue>
    </source>
</reference>
<proteinExistence type="predicted"/>
<evidence type="ECO:0000313" key="1">
    <source>
        <dbReference type="EMBL" id="MAA13983.1"/>
    </source>
</evidence>
<accession>A0A224YIF3</accession>
<sequence length="92" mass="9648">MFAAIPATFFIVMTINIINQNFVESVGGHPYGNDALQPPGHMDPNGLPGTSCNNQTCSYYTTGNHSGCHTDCICKPIGSSTVNGTGICVDIP</sequence>
<protein>
    <submittedName>
        <fullName evidence="1">Uncharacterized protein</fullName>
    </submittedName>
</protein>